<keyword evidence="4" id="KW-1185">Reference proteome</keyword>
<evidence type="ECO:0000256" key="1">
    <source>
        <dbReference type="ARBA" id="ARBA00022737"/>
    </source>
</evidence>
<organism evidence="3 4">
    <name type="scientific">Mollisia scopiformis</name>
    <name type="common">Conifer needle endophyte fungus</name>
    <name type="synonym">Phialocephala scopiformis</name>
    <dbReference type="NCBI Taxonomy" id="149040"/>
    <lineage>
        <taxon>Eukaryota</taxon>
        <taxon>Fungi</taxon>
        <taxon>Dikarya</taxon>
        <taxon>Ascomycota</taxon>
        <taxon>Pezizomycotina</taxon>
        <taxon>Leotiomycetes</taxon>
        <taxon>Helotiales</taxon>
        <taxon>Mollisiaceae</taxon>
        <taxon>Mollisia</taxon>
    </lineage>
</organism>
<name>A0A194X1L5_MOLSC</name>
<sequence>WSSLGCYSDNVNGRALPNGETVPGGSQSMTVELCQTACKSAGYTIAGLEYSQECWCGNSFVNGGAYVGADGTSGCVMACKGNSKEVCGGSNRLGAWK</sequence>
<evidence type="ECO:0000313" key="3">
    <source>
        <dbReference type="EMBL" id="KUJ14085.1"/>
    </source>
</evidence>
<dbReference type="SMART" id="SM00321">
    <property type="entry name" value="WSC"/>
    <property type="match status" value="1"/>
</dbReference>
<reference evidence="3 4" key="1">
    <citation type="submission" date="2015-10" db="EMBL/GenBank/DDBJ databases">
        <title>Full genome of DAOMC 229536 Phialocephala scopiformis, a fungal endophyte of spruce producing the potent anti-insectan compound rugulosin.</title>
        <authorList>
            <consortium name="DOE Joint Genome Institute"/>
            <person name="Walker A.K."/>
            <person name="Frasz S.L."/>
            <person name="Seifert K.A."/>
            <person name="Miller J.D."/>
            <person name="Mondo S.J."/>
            <person name="Labutti K."/>
            <person name="Lipzen A."/>
            <person name="Dockter R."/>
            <person name="Kennedy M."/>
            <person name="Grigoriev I.V."/>
            <person name="Spatafora J.W."/>
        </authorList>
    </citation>
    <scope>NUCLEOTIDE SEQUENCE [LARGE SCALE GENOMIC DNA]</scope>
    <source>
        <strain evidence="3 4">CBS 120377</strain>
    </source>
</reference>
<feature type="non-terminal residue" evidence="3">
    <location>
        <position position="1"/>
    </location>
</feature>
<dbReference type="Pfam" id="PF01822">
    <property type="entry name" value="WSC"/>
    <property type="match status" value="1"/>
</dbReference>
<dbReference type="AlphaFoldDB" id="A0A194X1L5"/>
<dbReference type="KEGG" id="psco:LY89DRAFT_538810"/>
<evidence type="ECO:0000259" key="2">
    <source>
        <dbReference type="PROSITE" id="PS51212"/>
    </source>
</evidence>
<dbReference type="InParanoid" id="A0A194X1L5"/>
<dbReference type="OrthoDB" id="5985073at2759"/>
<gene>
    <name evidence="3" type="ORF">LY89DRAFT_538810</name>
</gene>
<dbReference type="Proteomes" id="UP000070700">
    <property type="component" value="Unassembled WGS sequence"/>
</dbReference>
<dbReference type="PROSITE" id="PS51212">
    <property type="entry name" value="WSC"/>
    <property type="match status" value="1"/>
</dbReference>
<dbReference type="STRING" id="149040.A0A194X1L5"/>
<accession>A0A194X1L5</accession>
<dbReference type="PANTHER" id="PTHR45964">
    <property type="entry name" value="WSCD FAMILY MEMBER CG9164"/>
    <property type="match status" value="1"/>
</dbReference>
<dbReference type="InterPro" id="IPR051589">
    <property type="entry name" value="Sialate-O-sulfotransferase"/>
</dbReference>
<feature type="non-terminal residue" evidence="3">
    <location>
        <position position="97"/>
    </location>
</feature>
<proteinExistence type="predicted"/>
<protein>
    <submittedName>
        <fullName evidence="3">Carbohydrate-binding WSC</fullName>
    </submittedName>
</protein>
<feature type="domain" description="WSC" evidence="2">
    <location>
        <begin position="1"/>
        <end position="97"/>
    </location>
</feature>
<dbReference type="GeneID" id="28817862"/>
<keyword evidence="1" id="KW-0677">Repeat</keyword>
<dbReference type="RefSeq" id="XP_018068440.1">
    <property type="nucleotide sequence ID" value="XM_018208136.1"/>
</dbReference>
<evidence type="ECO:0000313" key="4">
    <source>
        <dbReference type="Proteomes" id="UP000070700"/>
    </source>
</evidence>
<dbReference type="InterPro" id="IPR002889">
    <property type="entry name" value="WSC_carb-bd"/>
</dbReference>
<dbReference type="PANTHER" id="PTHR45964:SF5">
    <property type="entry name" value="WSCD FAMILY MEMBER CG9164"/>
    <property type="match status" value="1"/>
</dbReference>
<dbReference type="EMBL" id="KQ947421">
    <property type="protein sequence ID" value="KUJ14085.1"/>
    <property type="molecule type" value="Genomic_DNA"/>
</dbReference>